<dbReference type="SUPFAM" id="SSF51556">
    <property type="entry name" value="Metallo-dependent hydrolases"/>
    <property type="match status" value="1"/>
</dbReference>
<dbReference type="Pfam" id="PF01979">
    <property type="entry name" value="Amidohydro_1"/>
    <property type="match status" value="1"/>
</dbReference>
<dbReference type="PANTHER" id="PTHR36842:SF1">
    <property type="entry name" value="PROTEIN TOLB"/>
    <property type="match status" value="1"/>
</dbReference>
<dbReference type="InterPro" id="IPR032466">
    <property type="entry name" value="Metal_Hydrolase"/>
</dbReference>
<dbReference type="AlphaFoldDB" id="A0A4Q7MR86"/>
<gene>
    <name evidence="4" type="ORF">EV199_3158</name>
</gene>
<comment type="similarity">
    <text evidence="1">Belongs to the TolB family.</text>
</comment>
<evidence type="ECO:0000313" key="4">
    <source>
        <dbReference type="EMBL" id="RZS71256.1"/>
    </source>
</evidence>
<sequence length="1151" mass="127195">MRSTILRRPAHGGLWLAVLLTSGAALGAGFPGQRLTDTVPKKGFAFTEVKTLPLKPERNISFNTDEGTWMSVDISPDGNTIVFDLMGDLYTIPATGGKATRITRGFAFDTHPRYSPDGKKILFTSDRSGSENIWYLDTEKKDTVQVTKDRDQNFPSAAWTPDGNYIVAARGRLDVKLWLLHKDAGSGAQLTDAPGIKTIDPAVSPDGRYVYFSQRAGFWNYNAMLPQYQLNVLDRENGKTQGISTRYGSAFTPVLSKDGQWLVYGTRYEDKTGLVIRNLKNGDERWLAYPVQRDEQESIATMGVLPGMTFTPDSKALIASYGGKIYRIPIAGGKPELIPFNADVDLELGPRLEFKYPVSDTAYALATQIRDAVPSPDGKKLAFTVLNRLYVMDYPGGTPKRLTNNDFTEAEPVWSPDGSQIVFTTWSANGGHLYKVTVNGKAPARQLTKEPALYANPAWTYTGDKIAFVRTGNQRYKNAISPFGNGGEDELCWISANGGDVNYIDKANGRSNPHFIKGDDRLYLNQGGSLISIRLDGTDEKTLAKVTGITTYGISNLKDHGHDHALDATNYCMLSQSMAEAMEVQTPASAAVVLLSPDGDRALAQVNNDIFVFTMVKTGKPLSISVADAGSAIYPARRLTELGGEFPAWESDGKKIHWSIGNSHIVYNLEAAEQFDDSLKLAKKEEAKKKADPTTNKADSTKKALAAKAPKEEPAYKPAETQVKLYFEKDFPKGSVLFRGARIITMKGNEVIENGDLLVVNNRIKAVGPSGTLQVPSGANVIECNGKTIIPGFVDTHSHMWNPWGIQKTNSWIYTANLAYGVTTTRDPQTATTDVLTYSDMVDAGKMPGPRVYSTGPGVGFWMYNIKDSAHASKVLKQYSQYYNTKYIKMYMLGPRQVRQWIIKAAKDQQLMPTTEGGLNYKMNITNLLDGYPGHEHTFPIFPLYKDVTGAVAESKMCLTPTLLVSYGGPWAENYYYETEMPYNDKKLAWFTPYEEFAAKTRRRSAWFMPEEHVFKKHAKSMRSMVEKGALAGIGSHGQLQGLGYHWELWSMQSGGMTNHDALKTATILGAEGLGLDQDLGSVEAGKLADLIILDKNPLENIRNSNSIHSVMKNGRLYDGNTMDEIYPVTRKLNRSEWNYPAPVNNTGVKE</sequence>
<dbReference type="SUPFAM" id="SSF51338">
    <property type="entry name" value="Composite domain of metallo-dependent hydrolases"/>
    <property type="match status" value="1"/>
</dbReference>
<feature type="domain" description="Amidohydrolase-related" evidence="3">
    <location>
        <begin position="788"/>
        <end position="1117"/>
    </location>
</feature>
<dbReference type="GO" id="GO:0016810">
    <property type="term" value="F:hydrolase activity, acting on carbon-nitrogen (but not peptide) bonds"/>
    <property type="evidence" value="ECO:0007669"/>
    <property type="project" value="InterPro"/>
</dbReference>
<dbReference type="RefSeq" id="WP_130541783.1">
    <property type="nucleotide sequence ID" value="NZ_CP042431.1"/>
</dbReference>
<dbReference type="EMBL" id="SGXA01000002">
    <property type="protein sequence ID" value="RZS71256.1"/>
    <property type="molecule type" value="Genomic_DNA"/>
</dbReference>
<accession>A0A4Q7MR86</accession>
<dbReference type="Gene3D" id="2.120.10.60">
    <property type="entry name" value="Tricorn protease N-terminal domain"/>
    <property type="match status" value="1"/>
</dbReference>
<dbReference type="OrthoDB" id="9815657at2"/>
<evidence type="ECO:0000259" key="3">
    <source>
        <dbReference type="Pfam" id="PF01979"/>
    </source>
</evidence>
<evidence type="ECO:0000256" key="2">
    <source>
        <dbReference type="SAM" id="MobiDB-lite"/>
    </source>
</evidence>
<dbReference type="SUPFAM" id="SSF82171">
    <property type="entry name" value="DPP6 N-terminal domain-like"/>
    <property type="match status" value="1"/>
</dbReference>
<reference evidence="4 5" key="1">
    <citation type="submission" date="2019-02" db="EMBL/GenBank/DDBJ databases">
        <title>Genomic Encyclopedia of Type Strains, Phase IV (KMG-IV): sequencing the most valuable type-strain genomes for metagenomic binning, comparative biology and taxonomic classification.</title>
        <authorList>
            <person name="Goeker M."/>
        </authorList>
    </citation>
    <scope>NUCLEOTIDE SEQUENCE [LARGE SCALE GENOMIC DNA]</scope>
    <source>
        <strain evidence="4 5">DSM 18116</strain>
    </source>
</reference>
<evidence type="ECO:0000256" key="1">
    <source>
        <dbReference type="ARBA" id="ARBA00009820"/>
    </source>
</evidence>
<dbReference type="Proteomes" id="UP000293874">
    <property type="component" value="Unassembled WGS sequence"/>
</dbReference>
<comment type="caution">
    <text evidence="4">The sequence shown here is derived from an EMBL/GenBank/DDBJ whole genome shotgun (WGS) entry which is preliminary data.</text>
</comment>
<dbReference type="InterPro" id="IPR006680">
    <property type="entry name" value="Amidohydro-rel"/>
</dbReference>
<organism evidence="4 5">
    <name type="scientific">Pseudobacter ginsenosidimutans</name>
    <dbReference type="NCBI Taxonomy" id="661488"/>
    <lineage>
        <taxon>Bacteria</taxon>
        <taxon>Pseudomonadati</taxon>
        <taxon>Bacteroidota</taxon>
        <taxon>Chitinophagia</taxon>
        <taxon>Chitinophagales</taxon>
        <taxon>Chitinophagaceae</taxon>
        <taxon>Pseudobacter</taxon>
    </lineage>
</organism>
<dbReference type="InterPro" id="IPR011659">
    <property type="entry name" value="WD40"/>
</dbReference>
<keyword evidence="5" id="KW-1185">Reference proteome</keyword>
<dbReference type="InterPro" id="IPR011042">
    <property type="entry name" value="6-blade_b-propeller_TolB-like"/>
</dbReference>
<proteinExistence type="inferred from homology"/>
<protein>
    <submittedName>
        <fullName evidence="4">WD40 repeat protein</fullName>
    </submittedName>
</protein>
<name>A0A4Q7MR86_9BACT</name>
<dbReference type="InterPro" id="IPR011059">
    <property type="entry name" value="Metal-dep_hydrolase_composite"/>
</dbReference>
<dbReference type="Gene3D" id="2.30.40.10">
    <property type="entry name" value="Urease, subunit C, domain 1"/>
    <property type="match status" value="2"/>
</dbReference>
<feature type="region of interest" description="Disordered" evidence="2">
    <location>
        <begin position="685"/>
        <end position="713"/>
    </location>
</feature>
<dbReference type="PANTHER" id="PTHR36842">
    <property type="entry name" value="PROTEIN TOLB HOMOLOG"/>
    <property type="match status" value="1"/>
</dbReference>
<dbReference type="Gene3D" id="3.20.20.140">
    <property type="entry name" value="Metal-dependent hydrolases"/>
    <property type="match status" value="1"/>
</dbReference>
<dbReference type="Pfam" id="PF07676">
    <property type="entry name" value="PD40"/>
    <property type="match status" value="3"/>
</dbReference>
<evidence type="ECO:0000313" key="5">
    <source>
        <dbReference type="Proteomes" id="UP000293874"/>
    </source>
</evidence>
<dbReference type="SUPFAM" id="SSF69304">
    <property type="entry name" value="Tricorn protease N-terminal domain"/>
    <property type="match status" value="1"/>
</dbReference>
<dbReference type="Gene3D" id="2.120.10.30">
    <property type="entry name" value="TolB, C-terminal domain"/>
    <property type="match status" value="2"/>
</dbReference>